<accession>A0A249PE30</accession>
<sequence length="41" mass="4499">MKCVGDTGVRDEARVSPLEKESPFGPNREPEAPMGKRAREA</sequence>
<feature type="compositionally biased region" description="Basic and acidic residues" evidence="1">
    <location>
        <begin position="8"/>
        <end position="22"/>
    </location>
</feature>
<feature type="region of interest" description="Disordered" evidence="1">
    <location>
        <begin position="1"/>
        <end position="41"/>
    </location>
</feature>
<reference evidence="2 3" key="1">
    <citation type="submission" date="2017-08" db="EMBL/GenBank/DDBJ databases">
        <title>Multipartite genome sequences of Sinorhizobium species nodulating soybeans.</title>
        <authorList>
            <person name="Tian C.F."/>
        </authorList>
    </citation>
    <scope>NUCLEOTIDE SEQUENCE [LARGE SCALE GENOMIC DNA]</scope>
    <source>
        <strain evidence="2 3">CCBAU 05684</strain>
    </source>
</reference>
<dbReference type="AlphaFoldDB" id="A0A249PE30"/>
<evidence type="ECO:0000313" key="2">
    <source>
        <dbReference type="EMBL" id="ASY64210.1"/>
    </source>
</evidence>
<organism evidence="2 3">
    <name type="scientific">Sinorhizobium sojae CCBAU 05684</name>
    <dbReference type="NCBI Taxonomy" id="716928"/>
    <lineage>
        <taxon>Bacteria</taxon>
        <taxon>Pseudomonadati</taxon>
        <taxon>Pseudomonadota</taxon>
        <taxon>Alphaproteobacteria</taxon>
        <taxon>Hyphomicrobiales</taxon>
        <taxon>Rhizobiaceae</taxon>
        <taxon>Sinorhizobium/Ensifer group</taxon>
        <taxon>Sinorhizobium</taxon>
    </lineage>
</organism>
<dbReference type="Proteomes" id="UP000217211">
    <property type="component" value="Chromosome"/>
</dbReference>
<dbReference type="EMBL" id="CP023067">
    <property type="protein sequence ID" value="ASY64210.1"/>
    <property type="molecule type" value="Genomic_DNA"/>
</dbReference>
<gene>
    <name evidence="2" type="ORF">SJ05684_c27790</name>
</gene>
<protein>
    <submittedName>
        <fullName evidence="2">Uncharacterized protein</fullName>
    </submittedName>
</protein>
<name>A0A249PE30_9HYPH</name>
<evidence type="ECO:0000256" key="1">
    <source>
        <dbReference type="SAM" id="MobiDB-lite"/>
    </source>
</evidence>
<keyword evidence="3" id="KW-1185">Reference proteome</keyword>
<dbReference type="KEGG" id="esj:SJ05684_c27790"/>
<evidence type="ECO:0000313" key="3">
    <source>
        <dbReference type="Proteomes" id="UP000217211"/>
    </source>
</evidence>
<proteinExistence type="predicted"/>